<dbReference type="InterPro" id="IPR035959">
    <property type="entry name" value="RutC-like_sf"/>
</dbReference>
<evidence type="ECO:0000256" key="1">
    <source>
        <dbReference type="ARBA" id="ARBA00010552"/>
    </source>
</evidence>
<dbReference type="EMBL" id="DVIU01000297">
    <property type="protein sequence ID" value="HIS37812.1"/>
    <property type="molecule type" value="Genomic_DNA"/>
</dbReference>
<dbReference type="PANTHER" id="PTHR11803">
    <property type="entry name" value="2-IMINOBUTANOATE/2-IMINOPROPANOATE DEAMINASE RIDA"/>
    <property type="match status" value="1"/>
</dbReference>
<dbReference type="InterPro" id="IPR006175">
    <property type="entry name" value="YjgF/YER057c/UK114"/>
</dbReference>
<dbReference type="GO" id="GO:0019239">
    <property type="term" value="F:deaminase activity"/>
    <property type="evidence" value="ECO:0007669"/>
    <property type="project" value="TreeGrafter"/>
</dbReference>
<dbReference type="Gene3D" id="3.30.1330.40">
    <property type="entry name" value="RutC-like"/>
    <property type="match status" value="1"/>
</dbReference>
<proteinExistence type="inferred from homology"/>
<dbReference type="GO" id="GO:0005829">
    <property type="term" value="C:cytosol"/>
    <property type="evidence" value="ECO:0007669"/>
    <property type="project" value="TreeGrafter"/>
</dbReference>
<name>A0A9D1F2K1_9BACT</name>
<reference evidence="2" key="1">
    <citation type="submission" date="2020-10" db="EMBL/GenBank/DDBJ databases">
        <authorList>
            <person name="Gilroy R."/>
        </authorList>
    </citation>
    <scope>NUCLEOTIDE SEQUENCE</scope>
    <source>
        <strain evidence="2">6276</strain>
    </source>
</reference>
<dbReference type="AlphaFoldDB" id="A0A9D1F2K1"/>
<accession>A0A9D1F2K1</accession>
<evidence type="ECO:0000313" key="2">
    <source>
        <dbReference type="EMBL" id="HIS37812.1"/>
    </source>
</evidence>
<dbReference type="Pfam" id="PF01042">
    <property type="entry name" value="Ribonuc_L-PSP"/>
    <property type="match status" value="1"/>
</dbReference>
<sequence length="136" mass="14835">MLTKKDLSPKDFTVKTGSYSHGLSVNVNGTKFIFVTGQIAMDANGEVVCPNDAAGQADFIFNNIQKILNEDGASLDDVVKTQIFITDMKLFGQVSPVRNKYFAKSQPVSTMVEVNALVTPGCLLEIEVIAMKEEDK</sequence>
<protein>
    <submittedName>
        <fullName evidence="2">RidA family protein</fullName>
    </submittedName>
</protein>
<comment type="similarity">
    <text evidence="1">Belongs to the RutC family.</text>
</comment>
<comment type="caution">
    <text evidence="2">The sequence shown here is derived from an EMBL/GenBank/DDBJ whole genome shotgun (WGS) entry which is preliminary data.</text>
</comment>
<gene>
    <name evidence="2" type="ORF">IAC10_14505</name>
</gene>
<dbReference type="Proteomes" id="UP000823928">
    <property type="component" value="Unassembled WGS sequence"/>
</dbReference>
<reference evidence="2" key="2">
    <citation type="journal article" date="2021" name="PeerJ">
        <title>Extensive microbial diversity within the chicken gut microbiome revealed by metagenomics and culture.</title>
        <authorList>
            <person name="Gilroy R."/>
            <person name="Ravi A."/>
            <person name="Getino M."/>
            <person name="Pursley I."/>
            <person name="Horton D.L."/>
            <person name="Alikhan N.F."/>
            <person name="Baker D."/>
            <person name="Gharbi K."/>
            <person name="Hall N."/>
            <person name="Watson M."/>
            <person name="Adriaenssens E.M."/>
            <person name="Foster-Nyarko E."/>
            <person name="Jarju S."/>
            <person name="Secka A."/>
            <person name="Antonio M."/>
            <person name="Oren A."/>
            <person name="Chaudhuri R.R."/>
            <person name="La Ragione R."/>
            <person name="Hildebrand F."/>
            <person name="Pallen M.J."/>
        </authorList>
    </citation>
    <scope>NUCLEOTIDE SEQUENCE</scope>
    <source>
        <strain evidence="2">6276</strain>
    </source>
</reference>
<dbReference type="PANTHER" id="PTHR11803:SF58">
    <property type="entry name" value="PROTEIN HMF1-RELATED"/>
    <property type="match status" value="1"/>
</dbReference>
<dbReference type="SUPFAM" id="SSF55298">
    <property type="entry name" value="YjgF-like"/>
    <property type="match status" value="1"/>
</dbReference>
<organism evidence="2 3">
    <name type="scientific">Candidatus Scatousia excrementigallinarum</name>
    <dbReference type="NCBI Taxonomy" id="2840935"/>
    <lineage>
        <taxon>Bacteria</taxon>
        <taxon>Candidatus Scatousia</taxon>
    </lineage>
</organism>
<evidence type="ECO:0000313" key="3">
    <source>
        <dbReference type="Proteomes" id="UP000823928"/>
    </source>
</evidence>